<name>A0A2P1QPG0_9LEPT</name>
<reference evidence="3 4" key="1">
    <citation type="journal article" date="2015" name="Genome Announc.">
        <title>Draft Genome Sequences of Leptospira santarosai Strains U160, U164, and U233, Isolated from Asymptomatic Cattle.</title>
        <authorList>
            <person name="Kremer F.S."/>
            <person name="Eslabao M.R."/>
            <person name="Provisor M."/>
            <person name="Woloski R.D."/>
            <person name="Ramires O.V."/>
            <person name="Moreno L.Z."/>
            <person name="Moreno A.M."/>
            <person name="Hamond C."/>
            <person name="Lilenbaum W."/>
            <person name="Dellagostin O.A."/>
        </authorList>
    </citation>
    <scope>NUCLEOTIDE SEQUENCE [LARGE SCALE GENOMIC DNA]</scope>
    <source>
        <strain evidence="3 4">U160</strain>
    </source>
</reference>
<evidence type="ECO:0000313" key="4">
    <source>
        <dbReference type="Proteomes" id="UP000033961"/>
    </source>
</evidence>
<evidence type="ECO:0000313" key="3">
    <source>
        <dbReference type="EMBL" id="AVQ10803.1"/>
    </source>
</evidence>
<dbReference type="AlphaFoldDB" id="A0A2P1QPG0"/>
<evidence type="ECO:0000259" key="2">
    <source>
        <dbReference type="Pfam" id="PF13612"/>
    </source>
</evidence>
<dbReference type="InterPro" id="IPR025668">
    <property type="entry name" value="Tnp_DDE_dom"/>
</dbReference>
<gene>
    <name evidence="3" type="ORF">XB16_0456</name>
</gene>
<evidence type="ECO:0000256" key="1">
    <source>
        <dbReference type="SAM" id="Phobius"/>
    </source>
</evidence>
<sequence length="148" mass="17471">MDLTTIYCAINDYCTHQKINWYGKKLSSVVRKRNRKLKLSLSEVATIVVYFHLSHYREFKNYYLIEIKKNLKNKLMPLVDKILLRKRAIIESVNDELKNICQIQHTRHRSFCNWAVNLLSGLVAFSFFPKKPSLNLKSKDNLQLLISP</sequence>
<feature type="domain" description="Transposase DDE" evidence="2">
    <location>
        <begin position="65"/>
        <end position="110"/>
    </location>
</feature>
<dbReference type="EMBL" id="CP027843">
    <property type="protein sequence ID" value="AVQ10803.1"/>
    <property type="molecule type" value="Genomic_DNA"/>
</dbReference>
<accession>A0A2P1QPG0</accession>
<dbReference type="Pfam" id="PF13612">
    <property type="entry name" value="DDE_Tnp_1_3"/>
    <property type="match status" value="1"/>
</dbReference>
<keyword evidence="1" id="KW-0812">Transmembrane</keyword>
<keyword evidence="1" id="KW-0472">Membrane</keyword>
<dbReference type="Proteomes" id="UP000033961">
    <property type="component" value="Chromosome I"/>
</dbReference>
<feature type="transmembrane region" description="Helical" evidence="1">
    <location>
        <begin position="111"/>
        <end position="128"/>
    </location>
</feature>
<keyword evidence="1" id="KW-1133">Transmembrane helix</keyword>
<organism evidence="3 4">
    <name type="scientific">Leptospira santarosai</name>
    <dbReference type="NCBI Taxonomy" id="28183"/>
    <lineage>
        <taxon>Bacteria</taxon>
        <taxon>Pseudomonadati</taxon>
        <taxon>Spirochaetota</taxon>
        <taxon>Spirochaetia</taxon>
        <taxon>Leptospirales</taxon>
        <taxon>Leptospiraceae</taxon>
        <taxon>Leptospira</taxon>
    </lineage>
</organism>
<proteinExistence type="predicted"/>
<protein>
    <submittedName>
        <fullName evidence="3">Transposase, IS4-like family protein</fullName>
    </submittedName>
</protein>